<evidence type="ECO:0000313" key="5">
    <source>
        <dbReference type="EMBL" id="MDO6579455.1"/>
    </source>
</evidence>
<dbReference type="Pfam" id="PF07348">
    <property type="entry name" value="Syd"/>
    <property type="match status" value="1"/>
</dbReference>
<evidence type="ECO:0000256" key="1">
    <source>
        <dbReference type="ARBA" id="ARBA00022475"/>
    </source>
</evidence>
<keyword evidence="1 4" id="KW-1003">Cell membrane</keyword>
<dbReference type="Proteomes" id="UP001170717">
    <property type="component" value="Unassembled WGS sequence"/>
</dbReference>
<dbReference type="RefSeq" id="WP_061997249.1">
    <property type="nucleotide sequence ID" value="NZ_CP015345.1"/>
</dbReference>
<dbReference type="Gene3D" id="3.40.1580.20">
    <property type="entry name" value="Syd protein"/>
    <property type="match status" value="1"/>
</dbReference>
<protein>
    <recommendedName>
        <fullName evidence="4">Protein Syd</fullName>
    </recommendedName>
</protein>
<evidence type="ECO:0000313" key="6">
    <source>
        <dbReference type="Proteomes" id="UP001170717"/>
    </source>
</evidence>
<comment type="subcellular location">
    <subcellularLocation>
        <location evidence="4">Cell inner membrane</location>
        <topology evidence="4">Peripheral membrane protein</topology>
        <orientation evidence="4">Cytoplasmic side</orientation>
    </subcellularLocation>
    <text evidence="4">Loosely associated with the cytoplasmic side of the inner membrane, probably via SecY.</text>
</comment>
<organism evidence="5 6">
    <name type="scientific">Alteromonas stellipolaris</name>
    <dbReference type="NCBI Taxonomy" id="233316"/>
    <lineage>
        <taxon>Bacteria</taxon>
        <taxon>Pseudomonadati</taxon>
        <taxon>Pseudomonadota</taxon>
        <taxon>Gammaproteobacteria</taxon>
        <taxon>Alteromonadales</taxon>
        <taxon>Alteromonadaceae</taxon>
        <taxon>Alteromonas/Salinimonas group</taxon>
        <taxon>Alteromonas</taxon>
    </lineage>
</organism>
<reference evidence="5" key="1">
    <citation type="submission" date="2023-07" db="EMBL/GenBank/DDBJ databases">
        <title>Genome content predicts the carbon catabolic preferences of heterotrophic bacteria.</title>
        <authorList>
            <person name="Gralka M."/>
        </authorList>
    </citation>
    <scope>NUCLEOTIDE SEQUENCE</scope>
    <source>
        <strain evidence="5">F2M12</strain>
    </source>
</reference>
<proteinExistence type="inferred from homology"/>
<evidence type="ECO:0000256" key="3">
    <source>
        <dbReference type="ARBA" id="ARBA00023136"/>
    </source>
</evidence>
<comment type="caution">
    <text evidence="5">The sequence shown here is derived from an EMBL/GenBank/DDBJ whole genome shotgun (WGS) entry which is preliminary data.</text>
</comment>
<comment type="similarity">
    <text evidence="4">Belongs to the Syd family.</text>
</comment>
<dbReference type="EMBL" id="JAUOQI010000020">
    <property type="protein sequence ID" value="MDO6579455.1"/>
    <property type="molecule type" value="Genomic_DNA"/>
</dbReference>
<dbReference type="InterPro" id="IPR009948">
    <property type="entry name" value="Syd"/>
</dbReference>
<evidence type="ECO:0000256" key="4">
    <source>
        <dbReference type="HAMAP-Rule" id="MF_01104"/>
    </source>
</evidence>
<dbReference type="GO" id="GO:0009898">
    <property type="term" value="C:cytoplasmic side of plasma membrane"/>
    <property type="evidence" value="ECO:0007669"/>
    <property type="project" value="InterPro"/>
</dbReference>
<dbReference type="NCBIfam" id="NF003439">
    <property type="entry name" value="PRK04968.1"/>
    <property type="match status" value="1"/>
</dbReference>
<dbReference type="CDD" id="cd16323">
    <property type="entry name" value="Syd"/>
    <property type="match status" value="1"/>
</dbReference>
<comment type="function">
    <text evidence="4">Interacts with the SecY protein in vivo. May bind preferentially to an uncomplexed state of SecY, thus functioning either as a chelating agent for excess SecY in the cell or as a regulatory factor that negatively controls the translocase function.</text>
</comment>
<keyword evidence="3 4" id="KW-0472">Membrane</keyword>
<dbReference type="InterPro" id="IPR038228">
    <property type="entry name" value="Syd_sf"/>
</dbReference>
<gene>
    <name evidence="4 5" type="primary">syd</name>
    <name evidence="5" type="ORF">Q4527_18800</name>
</gene>
<sequence length="185" mass="20915">MALTISNELTQLIGAFTSRYSGSGSLLTIPYDSQWPSPCYLKQGDEGELVTWEPKRQSDSQHSALSFKNVEEALDITLDADFCQFFTQFFSNNLPVVAEHGSCELLQVWNEEDFERLQQNLIGHLLMKKRLKQEPTLFFALTDEDDFVLSVLNSTGEVVLEQVGRPPKKVISPSLPEFIATLRPE</sequence>
<name>A0AAW7Z6H2_9ALTE</name>
<keyword evidence="2 4" id="KW-0997">Cell inner membrane</keyword>
<accession>A0AAW7Z6H2</accession>
<dbReference type="AlphaFoldDB" id="A0AAW7Z6H2"/>
<dbReference type="HAMAP" id="MF_01104">
    <property type="entry name" value="Syd"/>
    <property type="match status" value="1"/>
</dbReference>
<evidence type="ECO:0000256" key="2">
    <source>
        <dbReference type="ARBA" id="ARBA00022519"/>
    </source>
</evidence>